<dbReference type="GO" id="GO:0019867">
    <property type="term" value="C:outer membrane"/>
    <property type="evidence" value="ECO:0007669"/>
    <property type="project" value="InterPro"/>
</dbReference>
<keyword evidence="4" id="KW-0732">Signal</keyword>
<organism evidence="6 7">
    <name type="scientific">Cytophaga hutchinsonii (strain ATCC 33406 / DSM 1761 / CIP 103989 / NBRC 15051 / NCIMB 9469 / D465)</name>
    <dbReference type="NCBI Taxonomy" id="269798"/>
    <lineage>
        <taxon>Bacteria</taxon>
        <taxon>Pseudomonadati</taxon>
        <taxon>Bacteroidota</taxon>
        <taxon>Cytophagia</taxon>
        <taxon>Cytophagales</taxon>
        <taxon>Cytophagaceae</taxon>
        <taxon>Cytophaga</taxon>
    </lineage>
</organism>
<feature type="domain" description="Secretin/TonB short N-terminal" evidence="5">
    <location>
        <begin position="52"/>
        <end position="103"/>
    </location>
</feature>
<reference evidence="6 7" key="1">
    <citation type="journal article" date="2007" name="Appl. Environ. Microbiol.">
        <title>Genome sequence of the cellulolytic gliding bacterium Cytophaga hutchinsonii.</title>
        <authorList>
            <person name="Xie G."/>
            <person name="Bruce D.C."/>
            <person name="Challacombe J.F."/>
            <person name="Chertkov O."/>
            <person name="Detter J.C."/>
            <person name="Gilna P."/>
            <person name="Han C.S."/>
            <person name="Lucas S."/>
            <person name="Misra M."/>
            <person name="Myers G.L."/>
            <person name="Richardson P."/>
            <person name="Tapia R."/>
            <person name="Thayer N."/>
            <person name="Thompson L.S."/>
            <person name="Brettin T.S."/>
            <person name="Henrissat B."/>
            <person name="Wilson D.B."/>
            <person name="McBride M.J."/>
        </authorList>
    </citation>
    <scope>NUCLEOTIDE SEQUENCE [LARGE SCALE GENOMIC DNA]</scope>
    <source>
        <strain evidence="7">ATCC 33406 / DSM 1761 / CIP 103989 / NBRC 15051 / NCIMB 9469 / D465</strain>
    </source>
</reference>
<feature type="signal peptide" evidence="4">
    <location>
        <begin position="1"/>
        <end position="23"/>
    </location>
</feature>
<feature type="chain" id="PRO_5026759138" description="Secretin/TonB short N-terminal domain-containing protein" evidence="4">
    <location>
        <begin position="24"/>
        <end position="575"/>
    </location>
</feature>
<evidence type="ECO:0000256" key="3">
    <source>
        <dbReference type="ARBA" id="ARBA00023237"/>
    </source>
</evidence>
<dbReference type="Proteomes" id="UP000001822">
    <property type="component" value="Chromosome"/>
</dbReference>
<gene>
    <name evidence="6" type="ordered locus">CHU_3567</name>
</gene>
<name>A0A6N4SW80_CYTH3</name>
<evidence type="ECO:0000256" key="2">
    <source>
        <dbReference type="ARBA" id="ARBA00023136"/>
    </source>
</evidence>
<dbReference type="KEGG" id="chu:CHU_3567"/>
<keyword evidence="3" id="KW-0998">Cell outer membrane</keyword>
<keyword evidence="1" id="KW-0813">Transport</keyword>
<dbReference type="SMART" id="SM00965">
    <property type="entry name" value="STN"/>
    <property type="match status" value="1"/>
</dbReference>
<evidence type="ECO:0000313" key="7">
    <source>
        <dbReference type="Proteomes" id="UP000001822"/>
    </source>
</evidence>
<evidence type="ECO:0000313" key="6">
    <source>
        <dbReference type="EMBL" id="ABG60800.1"/>
    </source>
</evidence>
<evidence type="ECO:0000256" key="1">
    <source>
        <dbReference type="ARBA" id="ARBA00022448"/>
    </source>
</evidence>
<dbReference type="NCBIfam" id="NF047436">
    <property type="entry name" value="LA_2272_repeat"/>
    <property type="match status" value="1"/>
</dbReference>
<keyword evidence="7" id="KW-1185">Reference proteome</keyword>
<evidence type="ECO:0000256" key="4">
    <source>
        <dbReference type="SAM" id="SignalP"/>
    </source>
</evidence>
<proteinExistence type="predicted"/>
<dbReference type="Pfam" id="PF07660">
    <property type="entry name" value="STN"/>
    <property type="match status" value="1"/>
</dbReference>
<dbReference type="InterPro" id="IPR058093">
    <property type="entry name" value="LA_2272-like"/>
</dbReference>
<accession>A0A6N4SW80</accession>
<dbReference type="EMBL" id="CP000383">
    <property type="protein sequence ID" value="ABG60800.1"/>
    <property type="molecule type" value="Genomic_DNA"/>
</dbReference>
<dbReference type="AlphaFoldDB" id="A0A6N4SW80"/>
<dbReference type="RefSeq" id="WP_011586907.1">
    <property type="nucleotide sequence ID" value="NC_008255.1"/>
</dbReference>
<dbReference type="Gene3D" id="3.55.50.30">
    <property type="match status" value="1"/>
</dbReference>
<evidence type="ECO:0000259" key="5">
    <source>
        <dbReference type="SMART" id="SM00965"/>
    </source>
</evidence>
<sequence>MKLIKKLHLVILCLAFSIHISNAQILEKHVTMQFKNITLDEAIKKMKTTYGVNFTYSPDQINLNQKVSLNVKSVSLGHALNELFIPTTITYKSVGNQIVLKKGKLPSRVSTSGIQSISAKPVIKSDTTTKKVAIKDTMKNELTLQAKPLEIKSTDSLQATKELDQSYTKEMSDLNESYLHKKDSISTVAFSNKMKLKQSLKQAKNTLVREYNQLKDSIMYSKKFKNKTIDTTAALSDDDLLIHDNFQFTGIYPLGTHLTTSGLYRNDFSLNLLVGYNGAVSAFEFGGIGNIVRKEMQGFQFAGVVNTVGGYVRGTQVAGIVNICNQEVIGGQVSGILNIANGATSGGQIAGVVNVGTEQMDGVQISGVVNEHNGIINGGQIGLINHAHKVKGFQLGFINISDTIQGIPIGLLSISKNGYGRIETYYSETTQGNLLIKTGVKSFYNIFQFGGNFNSDSYRWTFGYGLGSTIHMSKRSTLSFDVLAMHVNENEAFTSKLNEQGQLRIMLGVNLSKRVSLFAGPTFNTMFSQYKNEDATIGSQMIPQKSVVYEQTIKDSDGKNIYNPYWIGFNAGLRF</sequence>
<protein>
    <recommendedName>
        <fullName evidence="5">Secretin/TonB short N-terminal domain-containing protein</fullName>
    </recommendedName>
</protein>
<keyword evidence="2" id="KW-0472">Membrane</keyword>
<dbReference type="InterPro" id="IPR011662">
    <property type="entry name" value="Secretin/TonB_short_N"/>
</dbReference>